<dbReference type="Pfam" id="PF10996">
    <property type="entry name" value="Beta-Casp"/>
    <property type="match status" value="1"/>
</dbReference>
<name>A0A438IZ50_VITVI</name>
<dbReference type="PROSITE" id="PS51272">
    <property type="entry name" value="SLH"/>
    <property type="match status" value="2"/>
</dbReference>
<dbReference type="InterPro" id="IPR035639">
    <property type="entry name" value="CPSF2_MBL"/>
</dbReference>
<feature type="region of interest" description="Disordered" evidence="2">
    <location>
        <begin position="1055"/>
        <end position="1087"/>
    </location>
</feature>
<evidence type="ECO:0000256" key="1">
    <source>
        <dbReference type="SAM" id="Coils"/>
    </source>
</evidence>
<comment type="caution">
    <text evidence="4">The sequence shown here is derived from an EMBL/GenBank/DDBJ whole genome shotgun (WGS) entry which is preliminary data.</text>
</comment>
<keyword evidence="1" id="KW-0175">Coiled coil</keyword>
<feature type="coiled-coil region" evidence="1">
    <location>
        <begin position="1620"/>
        <end position="1763"/>
    </location>
</feature>
<feature type="region of interest" description="Disordered" evidence="2">
    <location>
        <begin position="435"/>
        <end position="460"/>
    </location>
</feature>
<dbReference type="Pfam" id="PF07521">
    <property type="entry name" value="RMMBL"/>
    <property type="match status" value="1"/>
</dbReference>
<reference evidence="4 5" key="1">
    <citation type="journal article" date="2018" name="PLoS Genet.">
        <title>Population sequencing reveals clonal diversity and ancestral inbreeding in the grapevine cultivar Chardonnay.</title>
        <authorList>
            <person name="Roach M.J."/>
            <person name="Johnson D.L."/>
            <person name="Bohlmann J."/>
            <person name="van Vuuren H.J."/>
            <person name="Jones S.J."/>
            <person name="Pretorius I.S."/>
            <person name="Schmidt S.A."/>
            <person name="Borneman A.R."/>
        </authorList>
    </citation>
    <scope>NUCLEOTIDE SEQUENCE [LARGE SCALE GENOMIC DNA]</scope>
    <source>
        <strain evidence="5">cv. Chardonnay</strain>
        <tissue evidence="4">Leaf</tissue>
    </source>
</reference>
<dbReference type="Pfam" id="PF16661">
    <property type="entry name" value="Lactamase_B_6"/>
    <property type="match status" value="1"/>
</dbReference>
<dbReference type="InterPro" id="IPR036866">
    <property type="entry name" value="RibonucZ/Hydroxyglut_hydro"/>
</dbReference>
<dbReference type="EMBL" id="QGNW01000073">
    <property type="protein sequence ID" value="RVX01974.1"/>
    <property type="molecule type" value="Genomic_DNA"/>
</dbReference>
<protein>
    <submittedName>
        <fullName evidence="4">Cleavage and polyadenylation specificity factor subunit 2</fullName>
    </submittedName>
</protein>
<proteinExistence type="predicted"/>
<dbReference type="InterPro" id="IPR001279">
    <property type="entry name" value="Metallo-B-lactamas"/>
</dbReference>
<dbReference type="Gene3D" id="3.60.15.10">
    <property type="entry name" value="Ribonuclease Z/Hydroxyacylglutathione hydrolase-like"/>
    <property type="match status" value="1"/>
</dbReference>
<feature type="region of interest" description="Disordered" evidence="2">
    <location>
        <begin position="876"/>
        <end position="910"/>
    </location>
</feature>
<accession>A0A438IZ50</accession>
<dbReference type="SMART" id="SM01027">
    <property type="entry name" value="Beta-Casp"/>
    <property type="match status" value="1"/>
</dbReference>
<dbReference type="PANTHER" id="PTHR33740:SF3">
    <property type="entry name" value="GPI-ANCHORED ADHESIN-LIKE PROTEIN"/>
    <property type="match status" value="1"/>
</dbReference>
<evidence type="ECO:0000313" key="5">
    <source>
        <dbReference type="Proteomes" id="UP000288805"/>
    </source>
</evidence>
<dbReference type="InterPro" id="IPR001119">
    <property type="entry name" value="SLH_dom"/>
</dbReference>
<dbReference type="CDD" id="cd16293">
    <property type="entry name" value="CPSF2-like_MBL-fold"/>
    <property type="match status" value="1"/>
</dbReference>
<dbReference type="InterPro" id="IPR022712">
    <property type="entry name" value="Beta_Casp"/>
</dbReference>
<feature type="compositionally biased region" description="Low complexity" evidence="2">
    <location>
        <begin position="1075"/>
        <end position="1087"/>
    </location>
</feature>
<gene>
    <name evidence="4" type="primary">CPSF100_1</name>
    <name evidence="4" type="ORF">CK203_019521</name>
</gene>
<organism evidence="4 5">
    <name type="scientific">Vitis vinifera</name>
    <name type="common">Grape</name>
    <dbReference type="NCBI Taxonomy" id="29760"/>
    <lineage>
        <taxon>Eukaryota</taxon>
        <taxon>Viridiplantae</taxon>
        <taxon>Streptophyta</taxon>
        <taxon>Embryophyta</taxon>
        <taxon>Tracheophyta</taxon>
        <taxon>Spermatophyta</taxon>
        <taxon>Magnoliopsida</taxon>
        <taxon>eudicotyledons</taxon>
        <taxon>Gunneridae</taxon>
        <taxon>Pentapetalae</taxon>
        <taxon>rosids</taxon>
        <taxon>Vitales</taxon>
        <taxon>Vitaceae</taxon>
        <taxon>Viteae</taxon>
        <taxon>Vitis</taxon>
    </lineage>
</organism>
<evidence type="ECO:0000259" key="3">
    <source>
        <dbReference type="PROSITE" id="PS51272"/>
    </source>
</evidence>
<dbReference type="SUPFAM" id="SSF56281">
    <property type="entry name" value="Metallo-hydrolase/oxidoreductase"/>
    <property type="match status" value="1"/>
</dbReference>
<dbReference type="InterPro" id="IPR011108">
    <property type="entry name" value="RMMBL"/>
</dbReference>
<feature type="domain" description="SLH" evidence="3">
    <location>
        <begin position="1442"/>
        <end position="1520"/>
    </location>
</feature>
<dbReference type="PANTHER" id="PTHR33740">
    <property type="entry name" value="GPI-ANCHORED ADHESIN-LIKE PROTEIN"/>
    <property type="match status" value="1"/>
</dbReference>
<feature type="domain" description="SLH" evidence="3">
    <location>
        <begin position="1525"/>
        <end position="1593"/>
    </location>
</feature>
<evidence type="ECO:0000256" key="2">
    <source>
        <dbReference type="SAM" id="MobiDB-lite"/>
    </source>
</evidence>
<feature type="compositionally biased region" description="Low complexity" evidence="2">
    <location>
        <begin position="891"/>
        <end position="900"/>
    </location>
</feature>
<feature type="compositionally biased region" description="Basic and acidic residues" evidence="2">
    <location>
        <begin position="435"/>
        <end position="456"/>
    </location>
</feature>
<evidence type="ECO:0000313" key="4">
    <source>
        <dbReference type="EMBL" id="RVX01974.1"/>
    </source>
</evidence>
<sequence>MGTSVQVTPLCGVYNENPLSYLVSIDGFNFLVDCGWNDHFDPSFLQPLARVASTIDAVLLSHPDTLHLGALPYAMKQLGLSAPVYSTEPVYRLGLLTMYDQYLSRKKAGDLINFAVGFCFVYRQVMLTSLTATLPSQQVSDFDLFTLDDIDSAFQNVTRLTYSQNYHLFGKGEGIVIAPHVAGHLLGGTVWKITKDGEDVIYAVDFNHRKERLLNGTVLESFVRPAVLITDAYNALNNQPSRRQRDQEFLDVILKTLRGDGNVLLPVDTAGRVLELMLILEQYWTQHHLNYPIFFLTYVASSTIDYVKSFLEWMSDSIAKSFEHTRDNAFLLKHVTLLISKSELEKVPDGPKIVLASMASLEAGFSHDIFVEWATDAKNLVLFSERGQFATLARMLQADPPPKAVKVTMSKRVPLVGEELAAYEEEQERIKKEEALKASLSKEDEMKASRGSDNKLGDPMVIDTTTPPASSDVAVPHVGGHRDILIDGFVPPSTSVAPMFPFYENSSEWDDFGEVINPEDYVIKDEDMDQATMQHLITASFVTFPAISVPKDFDWMNQHYVGDDLNGKLDEGAASLIFDTTPSKVISNELTVQVKCMLVYMDFEGRSDGRSIKSILSHVAPLKLVLVHGSAEATEHLKQHCLKHVCPHVYAPQIGETIDVTSDLCAYKVQLSEKLMSNVLFKKLGDYEVAWVDAEVGKTESGSLSLLPLSTPPPSHDTVFVGDIKMADSSSFWQAKASRSSSLVGRCGCGEYVTLRKVGDASQKVANRWANIEKCAFKGVLPRGKEVAIFGYKGHFIWGRQCLSFLEALISLLEFTLYSVMASVTTNWSPSSFQLRFSFQCRRSPAVFVRTHVRKLDRQVRVLSIAGDGNGVGRHRDGNSWISSESKGDDLSGWSGSDGSEQYGKSQKKRWPGGMVGAGVAGVVLVAGLSFAAFSLSKQNPSRPEKQMEAMTIQMEQGILQEDYSLESKTGTDAMPTPSIQEDMSGESPFDDTLVAGDSMSSSPGFCESDIVIDPIDTLSFNYSDASLAVGSSESSQLEENGDALKLVNSSIHDADTTNLNSDDQGELLGSKGTENSNFSLESSSSSFPRTVDEDHYVHSDKMLNEWKSIPNKSFVDANGTQHPVSEKEYLDLDELQKDIPNESYVKLHDLNASGIQDPVSDGEYLDPDELQKDITNKSYVKLRDLNASGIQDPVSDKEHLDLEELQDIPNKSYEKLHDLNADREYLDMEELEKDIPNKSYVKLCDLNASGIQHSAPDGEYLDLDELQKDIPNKSYVKVHDLNADREYLDLEELEKDIPNKSYVKLHDLNASGSTSSTSALPYPFDYDQDVNLQNKIQRNRSFLESPIAENSFSSAGIPAPSAVSESLKVLPGQVVVPAVVDQVQGQALAALQVLKVIEPDVQPSDLCTRREFARWLVSASSVLSRNTVSKVYPAMYIGNITELAFDDITPEDPDFSSIQGLAEAGLISSKLSRRDLLSFSDEEDQTPFYFSPDSPLSRQDLVSWKMALEKRQLPETDKKVLYQVSGFIDIDSINPDAWPALLADASAGEQGIIALAFGYTRLFQPNKPVTKAQAAIALATGESSDIVSEELARIEAEAMAEKAVAEHSALVDQVEKELNASFEKELSLERKKIDAMEKLAEEARQELEKLRAERDEDNISLIKERAAIESEMEVLSRLRSEVEEQLQSFMSNKVEISYEKERISKLRKEAESENQEIARLQYELEVERKALSMARAWAEDEAKRAREQAKALEEARDRWEKHGIKVVVDNELREEASAEVTWLDTAKQFSVDGTVSRAENLVDKLNAMGSDLRGKSKDVIDNIVQKIIHLISILRELASKVGTQVRELKDAAVVKAGGSIQELQQNTAEFSLAIKEGTKRVVGDCRGGVEKLTQKFKT</sequence>
<dbReference type="Proteomes" id="UP000288805">
    <property type="component" value="Unassembled WGS sequence"/>
</dbReference>